<feature type="compositionally biased region" description="Low complexity" evidence="1">
    <location>
        <begin position="31"/>
        <end position="56"/>
    </location>
</feature>
<gene>
    <name evidence="4" type="ORF">JOF56_001488</name>
</gene>
<evidence type="ECO:0000313" key="5">
    <source>
        <dbReference type="Proteomes" id="UP001519332"/>
    </source>
</evidence>
<evidence type="ECO:0000313" key="4">
    <source>
        <dbReference type="EMBL" id="MBP2321103.1"/>
    </source>
</evidence>
<dbReference type="Pfam" id="PF14016">
    <property type="entry name" value="DUF4232"/>
    <property type="match status" value="1"/>
</dbReference>
<accession>A0ABS4T9M7</accession>
<organism evidence="4 5">
    <name type="scientific">Kibdelosporangium banguiense</name>
    <dbReference type="NCBI Taxonomy" id="1365924"/>
    <lineage>
        <taxon>Bacteria</taxon>
        <taxon>Bacillati</taxon>
        <taxon>Actinomycetota</taxon>
        <taxon>Actinomycetes</taxon>
        <taxon>Pseudonocardiales</taxon>
        <taxon>Pseudonocardiaceae</taxon>
        <taxon>Kibdelosporangium</taxon>
    </lineage>
</organism>
<dbReference type="RefSeq" id="WP_209635758.1">
    <property type="nucleotide sequence ID" value="NZ_JAGINW010000001.1"/>
</dbReference>
<evidence type="ECO:0000256" key="2">
    <source>
        <dbReference type="SAM" id="SignalP"/>
    </source>
</evidence>
<protein>
    <submittedName>
        <fullName evidence="4">Small lipoprotein YifL</fullName>
    </submittedName>
</protein>
<keyword evidence="4" id="KW-0449">Lipoprotein</keyword>
<evidence type="ECO:0000259" key="3">
    <source>
        <dbReference type="Pfam" id="PF14016"/>
    </source>
</evidence>
<reference evidence="4 5" key="1">
    <citation type="submission" date="2021-03" db="EMBL/GenBank/DDBJ databases">
        <title>Sequencing the genomes of 1000 actinobacteria strains.</title>
        <authorList>
            <person name="Klenk H.-P."/>
        </authorList>
    </citation>
    <scope>NUCLEOTIDE SEQUENCE [LARGE SCALE GENOMIC DNA]</scope>
    <source>
        <strain evidence="4 5">DSM 46670</strain>
    </source>
</reference>
<name>A0ABS4T9M7_9PSEU</name>
<dbReference type="EMBL" id="JAGINW010000001">
    <property type="protein sequence ID" value="MBP2321103.1"/>
    <property type="molecule type" value="Genomic_DNA"/>
</dbReference>
<keyword evidence="5" id="KW-1185">Reference proteome</keyword>
<feature type="signal peptide" evidence="2">
    <location>
        <begin position="1"/>
        <end position="20"/>
    </location>
</feature>
<proteinExistence type="predicted"/>
<comment type="caution">
    <text evidence="4">The sequence shown here is derived from an EMBL/GenBank/DDBJ whole genome shotgun (WGS) entry which is preliminary data.</text>
</comment>
<feature type="chain" id="PRO_5046819964" evidence="2">
    <location>
        <begin position="21"/>
        <end position="206"/>
    </location>
</feature>
<feature type="region of interest" description="Disordered" evidence="1">
    <location>
        <begin position="21"/>
        <end position="81"/>
    </location>
</feature>
<sequence>MVRRRLMVTSVAVMTLGALSACGNDKPAAQPPQTVTVTETPTQTSPSPSVSSGSSSEPERPPSVRNDQTPRCGPTTLSGVIESGDAAAGNRYVKLAVTNTGSKACTLYGYGGLQLTNAAGAPTPTKLTRQPDPGPSLVRLEPGQKAYKNLHWGAVPDGTEPVEGPCEPASAGAKVIPPDETEPFMVKFDFGSVCEQGKIDGSAYYK</sequence>
<dbReference type="Proteomes" id="UP001519332">
    <property type="component" value="Unassembled WGS sequence"/>
</dbReference>
<evidence type="ECO:0000256" key="1">
    <source>
        <dbReference type="SAM" id="MobiDB-lite"/>
    </source>
</evidence>
<keyword evidence="2" id="KW-0732">Signal</keyword>
<dbReference type="InterPro" id="IPR025326">
    <property type="entry name" value="DUF4232"/>
</dbReference>
<feature type="domain" description="DUF4232" evidence="3">
    <location>
        <begin position="72"/>
        <end position="195"/>
    </location>
</feature>
<dbReference type="PROSITE" id="PS51257">
    <property type="entry name" value="PROKAR_LIPOPROTEIN"/>
    <property type="match status" value="1"/>
</dbReference>